<name>A0ABP4I7I1_9PSEU</name>
<dbReference type="InterPro" id="IPR010281">
    <property type="entry name" value="DUF885"/>
</dbReference>
<comment type="caution">
    <text evidence="2">The sequence shown here is derived from an EMBL/GenBank/DDBJ whole genome shotgun (WGS) entry which is preliminary data.</text>
</comment>
<protein>
    <submittedName>
        <fullName evidence="2">DUF885 domain-containing protein</fullName>
    </submittedName>
</protein>
<evidence type="ECO:0000256" key="1">
    <source>
        <dbReference type="SAM" id="MobiDB-lite"/>
    </source>
</evidence>
<accession>A0ABP4I7I1</accession>
<dbReference type="Pfam" id="PF05960">
    <property type="entry name" value="DUF885"/>
    <property type="match status" value="1"/>
</dbReference>
<dbReference type="RefSeq" id="WP_344017614.1">
    <property type="nucleotide sequence ID" value="NZ_BAAAJK010000001.1"/>
</dbReference>
<feature type="region of interest" description="Disordered" evidence="1">
    <location>
        <begin position="1"/>
        <end position="20"/>
    </location>
</feature>
<dbReference type="EMBL" id="BAAAJK010000001">
    <property type="protein sequence ID" value="GAA1379490.1"/>
    <property type="molecule type" value="Genomic_DNA"/>
</dbReference>
<dbReference type="PANTHER" id="PTHR33361:SF2">
    <property type="entry name" value="DUF885 DOMAIN-CONTAINING PROTEIN"/>
    <property type="match status" value="1"/>
</dbReference>
<dbReference type="PANTHER" id="PTHR33361">
    <property type="entry name" value="GLR0591 PROTEIN"/>
    <property type="match status" value="1"/>
</dbReference>
<evidence type="ECO:0000313" key="2">
    <source>
        <dbReference type="EMBL" id="GAA1379490.1"/>
    </source>
</evidence>
<dbReference type="Proteomes" id="UP001501414">
    <property type="component" value="Unassembled WGS sequence"/>
</dbReference>
<reference evidence="3" key="1">
    <citation type="journal article" date="2019" name="Int. J. Syst. Evol. Microbiol.">
        <title>The Global Catalogue of Microorganisms (GCM) 10K type strain sequencing project: providing services to taxonomists for standard genome sequencing and annotation.</title>
        <authorList>
            <consortium name="The Broad Institute Genomics Platform"/>
            <consortium name="The Broad Institute Genome Sequencing Center for Infectious Disease"/>
            <person name="Wu L."/>
            <person name="Ma J."/>
        </authorList>
    </citation>
    <scope>NUCLEOTIDE SEQUENCE [LARGE SCALE GENOMIC DNA]</scope>
    <source>
        <strain evidence="3">JCM 11896</strain>
    </source>
</reference>
<gene>
    <name evidence="2" type="ORF">GCM10009613_02190</name>
</gene>
<evidence type="ECO:0000313" key="3">
    <source>
        <dbReference type="Proteomes" id="UP001501414"/>
    </source>
</evidence>
<sequence>MNDITSIDRPGPTGTARPVTDLADDHVRRLAELDPILAGDLGWPQGQDRLPDLSPDGTAAVVATCRETLDRLAALPAPDDPDERRCARLLTERLGARIAHAESGEPLRDVQELFGPLATIRTAFTLMPVSDESGWATVAARMGRVPEALDGYRASLAEGSRRGLFAAPRQVVRVTEQLDAWIADAGGRGWFAGFAGQAEVGAGVRADLDRNAAAAAAALHGLRDWLRAEYLPAADGTPDGVGADRYRIASRFWNGADIDPAEVYDWGWSEFRRLHAEMAVEAGRVLPGAGIREAMAFLDDDGGSTGVVEGGENARRHLQQIMDDTIAELDGRHFDLSGRLRDVESRLAPTGSAAAPYYTPPSLDFSRPGRTWLPASPDDRYPLWDLISTWYHEGVPGHHLQLASWALRSSELSTFQTSLVGAVSADVEGWALYAERLMDELGHHTDPGSRLGYLNAQMMRAVRVVIDLGMHLSLPIPADSPVGAGLRWTPELGREFFGRHVGGGDALADSELLRYLGGPGQAIGYKLGERAWLTGRERARAAHLARGERFDLAAWHAAALAQGTLGLDDLVPELAVLPASRSDVADSTAS</sequence>
<keyword evidence="3" id="KW-1185">Reference proteome</keyword>
<proteinExistence type="predicted"/>
<organism evidence="2 3">
    <name type="scientific">Pseudonocardia kongjuensis</name>
    <dbReference type="NCBI Taxonomy" id="102227"/>
    <lineage>
        <taxon>Bacteria</taxon>
        <taxon>Bacillati</taxon>
        <taxon>Actinomycetota</taxon>
        <taxon>Actinomycetes</taxon>
        <taxon>Pseudonocardiales</taxon>
        <taxon>Pseudonocardiaceae</taxon>
        <taxon>Pseudonocardia</taxon>
    </lineage>
</organism>